<gene>
    <name evidence="2" type="ORF">GCM10011585_22940</name>
</gene>
<keyword evidence="3" id="KW-1185">Reference proteome</keyword>
<feature type="region of interest" description="Disordered" evidence="1">
    <location>
        <begin position="16"/>
        <end position="52"/>
    </location>
</feature>
<sequence>MNPVVRVIGKMLRMVGISSPEDNLPKPKTTADPPSWRDQTPPNPEDSERRSS</sequence>
<dbReference type="AlphaFoldDB" id="A0A917M5D5"/>
<comment type="caution">
    <text evidence="2">The sequence shown here is derived from an EMBL/GenBank/DDBJ whole genome shotgun (WGS) entry which is preliminary data.</text>
</comment>
<dbReference type="RefSeq" id="WP_188554240.1">
    <property type="nucleotide sequence ID" value="NZ_BMGT01000002.1"/>
</dbReference>
<reference evidence="2" key="1">
    <citation type="journal article" date="2014" name="Int. J. Syst. Evol. Microbiol.">
        <title>Complete genome sequence of Corynebacterium casei LMG S-19264T (=DSM 44701T), isolated from a smear-ripened cheese.</title>
        <authorList>
            <consortium name="US DOE Joint Genome Institute (JGI-PGF)"/>
            <person name="Walter F."/>
            <person name="Albersmeier A."/>
            <person name="Kalinowski J."/>
            <person name="Ruckert C."/>
        </authorList>
    </citation>
    <scope>NUCLEOTIDE SEQUENCE</scope>
    <source>
        <strain evidence="2">CGMCC 1.12997</strain>
    </source>
</reference>
<evidence type="ECO:0000256" key="1">
    <source>
        <dbReference type="SAM" id="MobiDB-lite"/>
    </source>
</evidence>
<evidence type="ECO:0000313" key="3">
    <source>
        <dbReference type="Proteomes" id="UP000647241"/>
    </source>
</evidence>
<reference evidence="2" key="2">
    <citation type="submission" date="2020-09" db="EMBL/GenBank/DDBJ databases">
        <authorList>
            <person name="Sun Q."/>
            <person name="Zhou Y."/>
        </authorList>
    </citation>
    <scope>NUCLEOTIDE SEQUENCE</scope>
    <source>
        <strain evidence="2">CGMCC 1.12997</strain>
    </source>
</reference>
<dbReference type="EMBL" id="BMGT01000002">
    <property type="protein sequence ID" value="GGG79077.1"/>
    <property type="molecule type" value="Genomic_DNA"/>
</dbReference>
<evidence type="ECO:0000313" key="2">
    <source>
        <dbReference type="EMBL" id="GGG79077.1"/>
    </source>
</evidence>
<name>A0A917M5D5_9BACT</name>
<dbReference type="Proteomes" id="UP000647241">
    <property type="component" value="Unassembled WGS sequence"/>
</dbReference>
<protein>
    <submittedName>
        <fullName evidence="2">Uncharacterized protein</fullName>
    </submittedName>
</protein>
<organism evidence="2 3">
    <name type="scientific">Edaphobacter dinghuensis</name>
    <dbReference type="NCBI Taxonomy" id="1560005"/>
    <lineage>
        <taxon>Bacteria</taxon>
        <taxon>Pseudomonadati</taxon>
        <taxon>Acidobacteriota</taxon>
        <taxon>Terriglobia</taxon>
        <taxon>Terriglobales</taxon>
        <taxon>Acidobacteriaceae</taxon>
        <taxon>Edaphobacter</taxon>
    </lineage>
</organism>
<accession>A0A917M5D5</accession>
<proteinExistence type="predicted"/>